<keyword evidence="3" id="KW-1185">Reference proteome</keyword>
<evidence type="ECO:0000313" key="2">
    <source>
        <dbReference type="EMBL" id="GBE85725.1"/>
    </source>
</evidence>
<feature type="region of interest" description="Disordered" evidence="1">
    <location>
        <begin position="1"/>
        <end position="25"/>
    </location>
</feature>
<dbReference type="AlphaFoldDB" id="A0A401GU14"/>
<gene>
    <name evidence="2" type="ORF">SCP_0802470</name>
</gene>
<proteinExistence type="predicted"/>
<dbReference type="OrthoDB" id="2728951at2759"/>
<sequence length="391" mass="43250">MQKLWDHCRDTPLPEGKEEEADDAEGDMVFARDMFGSGRMEDDVIQYWWSPKDQLPLEERSAFTDARALGLGSRELRTASKPELVDGSWTGGVAWERDTQAKPISGSARCYTLRQSYESQKNLSAPVPGAKIFEECVNEHQKMCKTIIQASSHLAMSAFKHAPPYLKQALKCQADVTNLPPLGHSGNYAFPMQQINISATKPSNTLAIAHFKGDLGKFAGKHIDHQDAPEGVTCMHSHSDLDEDDHPGLFYLPEIGAYMVMRGMISVCFSGLRFHGGIPPTSPSDREPSPYSYRIVVVNYPPSALINADGLVGFTSMPNGSLLSLRPEMRDLIYNNPSAFTFSNHGNWGTDGLALTEHCAMFNWYARAMAQFSAYLLRGLPSSLAADFYKA</sequence>
<reference evidence="2 3" key="1">
    <citation type="journal article" date="2018" name="Sci. Rep.">
        <title>Genome sequence of the cauliflower mushroom Sparassis crispa (Hanabiratake) and its association with beneficial usage.</title>
        <authorList>
            <person name="Kiyama R."/>
            <person name="Furutani Y."/>
            <person name="Kawaguchi K."/>
            <person name="Nakanishi T."/>
        </authorList>
    </citation>
    <scope>NUCLEOTIDE SEQUENCE [LARGE SCALE GENOMIC DNA]</scope>
</reference>
<comment type="caution">
    <text evidence="2">The sequence shown here is derived from an EMBL/GenBank/DDBJ whole genome shotgun (WGS) entry which is preliminary data.</text>
</comment>
<feature type="compositionally biased region" description="Basic and acidic residues" evidence="1">
    <location>
        <begin position="1"/>
        <end position="16"/>
    </location>
</feature>
<protein>
    <submittedName>
        <fullName evidence="2">Uncharacterized protein</fullName>
    </submittedName>
</protein>
<dbReference type="Proteomes" id="UP000287166">
    <property type="component" value="Unassembled WGS sequence"/>
</dbReference>
<evidence type="ECO:0000256" key="1">
    <source>
        <dbReference type="SAM" id="MobiDB-lite"/>
    </source>
</evidence>
<accession>A0A401GU14</accession>
<evidence type="ECO:0000313" key="3">
    <source>
        <dbReference type="Proteomes" id="UP000287166"/>
    </source>
</evidence>
<dbReference type="InParanoid" id="A0A401GU14"/>
<name>A0A401GU14_9APHY</name>
<dbReference type="EMBL" id="BFAD01000008">
    <property type="protein sequence ID" value="GBE85725.1"/>
    <property type="molecule type" value="Genomic_DNA"/>
</dbReference>
<dbReference type="RefSeq" id="XP_027616638.1">
    <property type="nucleotide sequence ID" value="XM_027760837.1"/>
</dbReference>
<dbReference type="GeneID" id="38782642"/>
<organism evidence="2 3">
    <name type="scientific">Sparassis crispa</name>
    <dbReference type="NCBI Taxonomy" id="139825"/>
    <lineage>
        <taxon>Eukaryota</taxon>
        <taxon>Fungi</taxon>
        <taxon>Dikarya</taxon>
        <taxon>Basidiomycota</taxon>
        <taxon>Agaricomycotina</taxon>
        <taxon>Agaricomycetes</taxon>
        <taxon>Polyporales</taxon>
        <taxon>Sparassidaceae</taxon>
        <taxon>Sparassis</taxon>
    </lineage>
</organism>